<dbReference type="InterPro" id="IPR011356">
    <property type="entry name" value="Leucine_aapep/pepB"/>
</dbReference>
<dbReference type="SUPFAM" id="SSF53187">
    <property type="entry name" value="Zn-dependent exopeptidases"/>
    <property type="match status" value="1"/>
</dbReference>
<dbReference type="KEGG" id="saqi:AXG55_07780"/>
<dbReference type="AlphaFoldDB" id="A0A1L4D0U7"/>
<accession>A0A1L4D0U7</accession>
<proteinExistence type="inferred from homology"/>
<dbReference type="PROSITE" id="PS00631">
    <property type="entry name" value="CYTOSOL_AP"/>
    <property type="match status" value="1"/>
</dbReference>
<gene>
    <name evidence="7" type="ORF">AXG55_07780</name>
</gene>
<dbReference type="Proteomes" id="UP000184731">
    <property type="component" value="Chromosome"/>
</dbReference>
<dbReference type="OrthoDB" id="5287846at2"/>
<evidence type="ECO:0000256" key="2">
    <source>
        <dbReference type="ARBA" id="ARBA00022438"/>
    </source>
</evidence>
<dbReference type="InterPro" id="IPR043472">
    <property type="entry name" value="Macro_dom-like"/>
</dbReference>
<evidence type="ECO:0000256" key="5">
    <source>
        <dbReference type="ARBA" id="ARBA00023211"/>
    </source>
</evidence>
<evidence type="ECO:0000313" key="8">
    <source>
        <dbReference type="Proteomes" id="UP000184731"/>
    </source>
</evidence>
<dbReference type="Gene3D" id="3.40.630.10">
    <property type="entry name" value="Zn peptidases"/>
    <property type="match status" value="1"/>
</dbReference>
<keyword evidence="3" id="KW-0645">Protease</keyword>
<dbReference type="SUPFAM" id="SSF52949">
    <property type="entry name" value="Macro domain-like"/>
    <property type="match status" value="1"/>
</dbReference>
<keyword evidence="2" id="KW-0031">Aminopeptidase</keyword>
<dbReference type="CDD" id="cd00433">
    <property type="entry name" value="Peptidase_M17"/>
    <property type="match status" value="1"/>
</dbReference>
<keyword evidence="5" id="KW-0464">Manganese</keyword>
<dbReference type="Gene3D" id="3.40.220.10">
    <property type="entry name" value="Leucine Aminopeptidase, subunit E, domain 1"/>
    <property type="match status" value="1"/>
</dbReference>
<sequence>MKTRIAIELFETLPEKVDTLFSLICENSLHSPCLTDLPARLKEIGFTGTAQEKKLISQSNKVIVAIGAGSTLKNTELSGFRKAIGKTISEAKDQNLTQICVEIYPTEHSDLEYISYVFAETVTLALYSFEHNYSNQVFPQKKAHSVEEIKLFISGSATVHEKLKENITKGMARGQSLNFARYLSDLPSNQLRPKDLSLLTQEKFSELKHTSSTILDKIELEKQGFGGIIAVGKGSIYDPYLAIFDYNPPDAKETIVLIGKGVTFDTGGYSIKPKKFHDEMKYDMCGAANIFSAAYIAAKEEMPLRIICMLACVENSIGDYAQRPSDVYKAWNGKLVDVYNTDAEGRLILADVIAYSASFAPKMIIDLATLTGGSSQIASNMAAILCVNQESLVPLVKNAAALAGEKYVHLEILPEATESIKGTVSDYTNMNNKWQEGAATMHAAAFLQEFVPPESQWIHLDIASMAYGGRDNSYLSTTGATSFGARTIVHILKKIAEE</sequence>
<name>A0A1L4D0U7_9BACT</name>
<dbReference type="RefSeq" id="WP_148697552.1">
    <property type="nucleotide sequence ID" value="NZ_CP017834.1"/>
</dbReference>
<dbReference type="GO" id="GO:0006508">
    <property type="term" value="P:proteolysis"/>
    <property type="evidence" value="ECO:0007669"/>
    <property type="project" value="UniProtKB-KW"/>
</dbReference>
<reference evidence="7 8" key="1">
    <citation type="submission" date="2016-10" db="EMBL/GenBank/DDBJ databases">
        <title>Silvanigrella aquatica sp. nov., isolated from a freshwater lake located in the Black Forest, Germany, description of Silvanigrellaceae fam. nov., Silvanigrellales ord. nov., reclassification of the order Bdellovibrionales in the class Oligoflexia, reclassification of the families Bacteriovoracaceae and Halobacteriovoraceae in the new order Bacteriovoracales ord. nov., and reclassification of the family Pseudobacteriovoracaceae in the order Oligoflexiales.</title>
        <authorList>
            <person name="Hahn M.W."/>
            <person name="Schmidt J."/>
            <person name="Koll U."/>
            <person name="Rohde M."/>
            <person name="Verbag S."/>
            <person name="Pitt A."/>
            <person name="Nakai R."/>
            <person name="Naganuma T."/>
            <person name="Lang E."/>
        </authorList>
    </citation>
    <scope>NUCLEOTIDE SEQUENCE [LARGE SCALE GENOMIC DNA]</scope>
    <source>
        <strain evidence="7 8">MWH-Nonnen-W8red</strain>
    </source>
</reference>
<evidence type="ECO:0000256" key="4">
    <source>
        <dbReference type="ARBA" id="ARBA00022801"/>
    </source>
</evidence>
<dbReference type="EMBL" id="CP017834">
    <property type="protein sequence ID" value="APJ03808.1"/>
    <property type="molecule type" value="Genomic_DNA"/>
</dbReference>
<dbReference type="InterPro" id="IPR000819">
    <property type="entry name" value="Peptidase_M17_C"/>
</dbReference>
<evidence type="ECO:0000313" key="7">
    <source>
        <dbReference type="EMBL" id="APJ03808.1"/>
    </source>
</evidence>
<dbReference type="STRING" id="1915309.AXG55_07780"/>
<feature type="domain" description="Cytosol aminopeptidase" evidence="6">
    <location>
        <begin position="340"/>
        <end position="347"/>
    </location>
</feature>
<keyword evidence="8" id="KW-1185">Reference proteome</keyword>
<dbReference type="PANTHER" id="PTHR11963:SF23">
    <property type="entry name" value="CYTOSOL AMINOPEPTIDASE"/>
    <property type="match status" value="1"/>
</dbReference>
<dbReference type="Pfam" id="PF00883">
    <property type="entry name" value="Peptidase_M17"/>
    <property type="match status" value="1"/>
</dbReference>
<dbReference type="GO" id="GO:0005737">
    <property type="term" value="C:cytoplasm"/>
    <property type="evidence" value="ECO:0007669"/>
    <property type="project" value="InterPro"/>
</dbReference>
<dbReference type="GO" id="GO:0070006">
    <property type="term" value="F:metalloaminopeptidase activity"/>
    <property type="evidence" value="ECO:0007669"/>
    <property type="project" value="InterPro"/>
</dbReference>
<dbReference type="PRINTS" id="PR00481">
    <property type="entry name" value="LAMNOPPTDASE"/>
</dbReference>
<evidence type="ECO:0000256" key="1">
    <source>
        <dbReference type="ARBA" id="ARBA00009528"/>
    </source>
</evidence>
<keyword evidence="4" id="KW-0378">Hydrolase</keyword>
<protein>
    <recommendedName>
        <fullName evidence="6">Cytosol aminopeptidase domain-containing protein</fullName>
    </recommendedName>
</protein>
<dbReference type="PANTHER" id="PTHR11963">
    <property type="entry name" value="LEUCINE AMINOPEPTIDASE-RELATED"/>
    <property type="match status" value="1"/>
</dbReference>
<organism evidence="7 8">
    <name type="scientific">Silvanigrella aquatica</name>
    <dbReference type="NCBI Taxonomy" id="1915309"/>
    <lineage>
        <taxon>Bacteria</taxon>
        <taxon>Pseudomonadati</taxon>
        <taxon>Bdellovibrionota</taxon>
        <taxon>Oligoflexia</taxon>
        <taxon>Silvanigrellales</taxon>
        <taxon>Silvanigrellaceae</taxon>
        <taxon>Silvanigrella</taxon>
    </lineage>
</organism>
<evidence type="ECO:0000259" key="6">
    <source>
        <dbReference type="PROSITE" id="PS00631"/>
    </source>
</evidence>
<evidence type="ECO:0000256" key="3">
    <source>
        <dbReference type="ARBA" id="ARBA00022670"/>
    </source>
</evidence>
<comment type="similarity">
    <text evidence="1">Belongs to the peptidase M17 family.</text>
</comment>
<dbReference type="GO" id="GO:0030145">
    <property type="term" value="F:manganese ion binding"/>
    <property type="evidence" value="ECO:0007669"/>
    <property type="project" value="InterPro"/>
</dbReference>